<evidence type="ECO:0000313" key="1">
    <source>
        <dbReference type="EMBL" id="GFJ79563.1"/>
    </source>
</evidence>
<organism evidence="1 2">
    <name type="scientific">Phytohabitans houttuyneae</name>
    <dbReference type="NCBI Taxonomy" id="1076126"/>
    <lineage>
        <taxon>Bacteria</taxon>
        <taxon>Bacillati</taxon>
        <taxon>Actinomycetota</taxon>
        <taxon>Actinomycetes</taxon>
        <taxon>Micromonosporales</taxon>
        <taxon>Micromonosporaceae</taxon>
    </lineage>
</organism>
<dbReference type="AlphaFoldDB" id="A0A6V8K337"/>
<sequence>MMTPKSLTDTRCSVTSSVTPTTDAVVHAVKALARAVDVAQVSVVQGRDCDRVKVSTLDLAPVTARSISDRLLAGMTAVEVRPWQAGGSQFEDVSGLLLTMHVTVTRFVGPAAAVVEPLAETQAAVARVAALAMAGGAR</sequence>
<name>A0A6V8K337_9ACTN</name>
<accession>A0A6V8K337</accession>
<dbReference type="EMBL" id="BLPF01000001">
    <property type="protein sequence ID" value="GFJ79563.1"/>
    <property type="molecule type" value="Genomic_DNA"/>
</dbReference>
<reference evidence="1 2" key="2">
    <citation type="submission" date="2020-03" db="EMBL/GenBank/DDBJ databases">
        <authorList>
            <person name="Ichikawa N."/>
            <person name="Kimura A."/>
            <person name="Kitahashi Y."/>
            <person name="Uohara A."/>
        </authorList>
    </citation>
    <scope>NUCLEOTIDE SEQUENCE [LARGE SCALE GENOMIC DNA]</scope>
    <source>
        <strain evidence="1 2">NBRC 108639</strain>
    </source>
</reference>
<protein>
    <submittedName>
        <fullName evidence="1">Uncharacterized protein</fullName>
    </submittedName>
</protein>
<evidence type="ECO:0000313" key="2">
    <source>
        <dbReference type="Proteomes" id="UP000482800"/>
    </source>
</evidence>
<proteinExistence type="predicted"/>
<dbReference type="Proteomes" id="UP000482800">
    <property type="component" value="Unassembled WGS sequence"/>
</dbReference>
<keyword evidence="2" id="KW-1185">Reference proteome</keyword>
<reference evidence="1 2" key="1">
    <citation type="submission" date="2020-03" db="EMBL/GenBank/DDBJ databases">
        <title>Whole genome shotgun sequence of Phytohabitans houttuyneae NBRC 108639.</title>
        <authorList>
            <person name="Komaki H."/>
            <person name="Tamura T."/>
        </authorList>
    </citation>
    <scope>NUCLEOTIDE SEQUENCE [LARGE SCALE GENOMIC DNA]</scope>
    <source>
        <strain evidence="1 2">NBRC 108639</strain>
    </source>
</reference>
<gene>
    <name evidence="1" type="ORF">Phou_037430</name>
</gene>
<comment type="caution">
    <text evidence="1">The sequence shown here is derived from an EMBL/GenBank/DDBJ whole genome shotgun (WGS) entry which is preliminary data.</text>
</comment>